<dbReference type="SUPFAM" id="SSF55486">
    <property type="entry name" value="Metalloproteases ('zincins'), catalytic domain"/>
    <property type="match status" value="1"/>
</dbReference>
<organism evidence="2 3">
    <name type="scientific">Chryseobacterium soli</name>
    <dbReference type="NCBI Taxonomy" id="445961"/>
    <lineage>
        <taxon>Bacteria</taxon>
        <taxon>Pseudomonadati</taxon>
        <taxon>Bacteroidota</taxon>
        <taxon>Flavobacteriia</taxon>
        <taxon>Flavobacteriales</taxon>
        <taxon>Weeksellaceae</taxon>
        <taxon>Chryseobacterium group</taxon>
        <taxon>Chryseobacterium</taxon>
    </lineage>
</organism>
<evidence type="ECO:0000313" key="3">
    <source>
        <dbReference type="Proteomes" id="UP000028705"/>
    </source>
</evidence>
<dbReference type="OrthoDB" id="639393at2"/>
<gene>
    <name evidence="2" type="ORF">IW15_05915</name>
</gene>
<name>A0A086A9G5_9FLAO</name>
<sequence length="465" mass="53434">MKSLLSFLLISLLSLPITAQEKAPLLTGKVAISIKEGTFDCDLTLSDIPYIRDYYIRLNSGMNPLHFRSKKPNDMVLSYDKSQSDSTSSGESLAYFFPNKSGKFLPESVQFKYVGKFPVAKDTLENYTKDDWRGNIAFNANSLRVEGTQSAWYPVLYDIRKDKRYEEVRYDIEFTCKDCSTLYVNGNAPVKTSSMCFKSDTPLELTLFFGNYDFSNIGNTYILNPQISEAQIKEFSELINTYKKFYADKLGIPFGKPVTFVETTPTSIKNGWLFVSYPTIINVGWGENGLKSLFNPKTQNWFRPFIAHELGHYYFGTYKQFNSELGGLLSEGFSEYLSLKVTKDILGKDIYDKKIKEKIEGLTEEPLLGYFSSIQTKPEDDDYLSYAYDYTPVILAAIEKEIGEKQMWNWMNTMLKTPTTFTNYEFLTSTLEKTLSNSRLLKQIKSQYFETEKSFENAVKTIEKQ</sequence>
<proteinExistence type="predicted"/>
<dbReference type="Proteomes" id="UP000028705">
    <property type="component" value="Unassembled WGS sequence"/>
</dbReference>
<keyword evidence="3" id="KW-1185">Reference proteome</keyword>
<dbReference type="Gene3D" id="1.10.390.10">
    <property type="entry name" value="Neutral Protease Domain 2"/>
    <property type="match status" value="1"/>
</dbReference>
<evidence type="ECO:0000256" key="1">
    <source>
        <dbReference type="SAM" id="SignalP"/>
    </source>
</evidence>
<accession>A0A086A9G5</accession>
<dbReference type="EMBL" id="JPRH01000002">
    <property type="protein sequence ID" value="KFF13329.1"/>
    <property type="molecule type" value="Genomic_DNA"/>
</dbReference>
<reference evidence="2 3" key="1">
    <citation type="submission" date="2014-07" db="EMBL/GenBank/DDBJ databases">
        <title>Genome of Chryseobacterium soli DSM 19298.</title>
        <authorList>
            <person name="Stropko S.J."/>
            <person name="Pipes S.E."/>
            <person name="Newman J."/>
        </authorList>
    </citation>
    <scope>NUCLEOTIDE SEQUENCE [LARGE SCALE GENOMIC DNA]</scope>
    <source>
        <strain evidence="2 3">DSM 19298</strain>
    </source>
</reference>
<protein>
    <recommendedName>
        <fullName evidence="4">Peptidase M1 membrane alanine aminopeptidase domain-containing protein</fullName>
    </recommendedName>
</protein>
<evidence type="ECO:0000313" key="2">
    <source>
        <dbReference type="EMBL" id="KFF13329.1"/>
    </source>
</evidence>
<dbReference type="AlphaFoldDB" id="A0A086A9G5"/>
<feature type="signal peptide" evidence="1">
    <location>
        <begin position="1"/>
        <end position="19"/>
    </location>
</feature>
<keyword evidence="1" id="KW-0732">Signal</keyword>
<dbReference type="RefSeq" id="WP_034709981.1">
    <property type="nucleotide sequence ID" value="NZ_JPRH01000002.1"/>
</dbReference>
<dbReference type="eggNOG" id="COG0308">
    <property type="taxonomic scope" value="Bacteria"/>
</dbReference>
<evidence type="ECO:0008006" key="4">
    <source>
        <dbReference type="Google" id="ProtNLM"/>
    </source>
</evidence>
<feature type="chain" id="PRO_5001802365" description="Peptidase M1 membrane alanine aminopeptidase domain-containing protein" evidence="1">
    <location>
        <begin position="20"/>
        <end position="465"/>
    </location>
</feature>
<dbReference type="InterPro" id="IPR027268">
    <property type="entry name" value="Peptidase_M4/M1_CTD_sf"/>
</dbReference>
<comment type="caution">
    <text evidence="2">The sequence shown here is derived from an EMBL/GenBank/DDBJ whole genome shotgun (WGS) entry which is preliminary data.</text>
</comment>